<evidence type="ECO:0000256" key="1">
    <source>
        <dbReference type="SAM" id="MobiDB-lite"/>
    </source>
</evidence>
<dbReference type="Gene3D" id="1.25.40.10">
    <property type="entry name" value="Tetratricopeptide repeat domain"/>
    <property type="match status" value="1"/>
</dbReference>
<dbReference type="InterPro" id="IPR011990">
    <property type="entry name" value="TPR-like_helical_dom_sf"/>
</dbReference>
<dbReference type="InterPro" id="IPR045153">
    <property type="entry name" value="Est1/Ebs1-like"/>
</dbReference>
<dbReference type="HOGENOM" id="CLU_003327_0_0_1"/>
<protein>
    <recommendedName>
        <fullName evidence="2">PIN domain-containing protein</fullName>
    </recommendedName>
</protein>
<feature type="compositionally biased region" description="Polar residues" evidence="1">
    <location>
        <begin position="431"/>
        <end position="452"/>
    </location>
</feature>
<dbReference type="InterPro" id="IPR002716">
    <property type="entry name" value="PIN_dom"/>
</dbReference>
<feature type="region of interest" description="Disordered" evidence="1">
    <location>
        <begin position="426"/>
        <end position="452"/>
    </location>
</feature>
<feature type="compositionally biased region" description="Low complexity" evidence="1">
    <location>
        <begin position="1015"/>
        <end position="1024"/>
    </location>
</feature>
<dbReference type="OrthoDB" id="2017974at2759"/>
<feature type="compositionally biased region" description="Low complexity" evidence="1">
    <location>
        <begin position="79"/>
        <end position="92"/>
    </location>
</feature>
<dbReference type="Gene3D" id="3.40.50.1010">
    <property type="entry name" value="5'-nuclease"/>
    <property type="match status" value="1"/>
</dbReference>
<feature type="region of interest" description="Disordered" evidence="1">
    <location>
        <begin position="176"/>
        <end position="209"/>
    </location>
</feature>
<feature type="compositionally biased region" description="Basic and acidic residues" evidence="1">
    <location>
        <begin position="197"/>
        <end position="206"/>
    </location>
</feature>
<organism evidence="3 4">
    <name type="scientific">Ceriporiopsis subvermispora (strain B)</name>
    <name type="common">White-rot fungus</name>
    <name type="synonym">Gelatoporia subvermispora</name>
    <dbReference type="NCBI Taxonomy" id="914234"/>
    <lineage>
        <taxon>Eukaryota</taxon>
        <taxon>Fungi</taxon>
        <taxon>Dikarya</taxon>
        <taxon>Basidiomycota</taxon>
        <taxon>Agaricomycotina</taxon>
        <taxon>Agaricomycetes</taxon>
        <taxon>Polyporales</taxon>
        <taxon>Gelatoporiaceae</taxon>
        <taxon>Gelatoporia</taxon>
    </lineage>
</organism>
<feature type="compositionally biased region" description="Acidic residues" evidence="1">
    <location>
        <begin position="968"/>
        <end position="994"/>
    </location>
</feature>
<dbReference type="Proteomes" id="UP000016930">
    <property type="component" value="Unassembled WGS sequence"/>
</dbReference>
<feature type="compositionally biased region" description="Polar residues" evidence="1">
    <location>
        <begin position="27"/>
        <end position="36"/>
    </location>
</feature>
<dbReference type="PANTHER" id="PTHR15696">
    <property type="entry name" value="SMG-7 SUPPRESSOR WITH MORPHOLOGICAL EFFECT ON GENITALIA PROTEIN 7"/>
    <property type="match status" value="1"/>
</dbReference>
<dbReference type="GO" id="GO:0005697">
    <property type="term" value="C:telomerase holoenzyme complex"/>
    <property type="evidence" value="ECO:0007669"/>
    <property type="project" value="TreeGrafter"/>
</dbReference>
<dbReference type="AlphaFoldDB" id="M2RJJ0"/>
<sequence>MHAPLSTAAPSIVVSQVPSSRMEEQFSRQLKISASSPRAHHAKAQDGSGSPKGRLWNPNTDPIHPARKPVLVAEPDTISDAASSSYAPRAPSHTPRANPHPSRGPVESGRQLFDHRKDDPVRFAAQARPHVSPSSAHATVATSNGRPTPTPKSSGEYVSASSTSSASYAHSTISSNFTLSSSTTDNSSTPSAIFDNARADGRRSEDSGSGINALSVRLKQLYRHITTLESTLEKKLLAEDKDLDDDREREGAPRVGLLVKGRPGSADVEVKGGEEEAERDRWAKLVKDHKQLVDAMHQMLQLTFGPYVAGSLRDIPRKYHLITRLWLHGFHRLLESLRRAAMPPTNSGVALEYLQDFMIYTYTFYGALLEEERLDTFRGDWLEALGDVSRYFMAVTVITDSARLSPRAVTVAAPKPIALVAHQLAAASGTPRPSTPNVSSMADMQDTPSSNPAVRTHFARIDDSPPSSGAQRPVPGAAPSVGIVAARMMELEPDKERWRSVAKGWFARGLARAPGAGKLHHHLGLLSRDKDGGEEDLRAVYHFIKGMIARNPFTTSRESVLPLWSAPAQARRQAPDAKLTEIFVLLHGMLFTNIQLDDFKPLLERFKEKLQIEVVEEREWIMMAMVNIGAVLEYGRPTAALKRVAGLMDASAPNGAAAAAAAKVRLMSKRTHADTQRMDVDDQDGDMVEGAGAGSHVRASAANGSPMLTDAVPTASRSEVELPPALRLSMQLTFSILVHALRTPQRRTSIVTGSTLNPYITITLTFLATVLKDRQALRALERAIPWQELAEFFNTIPRRVMAREHQKEQSDGGMMLTSGSKPLAEDWCLRGLGWGAKKIYEHGFWDRERTNASTDEYNVEMEVLDSMEGDEAMEGLIENDNDGEEAQPQRSGISRDATRRWVRIARAALKMAKYVDGLDYIPAAIPEEKGAWRVEGTLAEKVARWREEERLEREAEERRLRKTRWDDESMDVDDDGGLGAEGDSDDSEDDEDDPAEIKALKARRRYLRSLLQASQRSISSTQSRRTGKAASRKVAATPQSVRAVPGYSILVFDTNILLSSLSMFASLVESTRWTIVLPLPVIMELDGLKGNMSPLGEAASIALDYVTSHIRSHSTSLKVLTSKGNYLSTLSVRAEQVDFTENEASWERNMDDLILRAAMWQEEHWTDRSALLRADDGARDTAGAAKVVLLSFDRNLRLKARSRQLNVANERDLATILAAAP</sequence>
<dbReference type="STRING" id="914234.M2RJJ0"/>
<accession>M2RJJ0</accession>
<dbReference type="EMBL" id="KB445795">
    <property type="protein sequence ID" value="EMD38637.1"/>
    <property type="molecule type" value="Genomic_DNA"/>
</dbReference>
<evidence type="ECO:0000259" key="2">
    <source>
        <dbReference type="SMART" id="SM00670"/>
    </source>
</evidence>
<feature type="region of interest" description="Disordered" evidence="1">
    <location>
        <begin position="967"/>
        <end position="994"/>
    </location>
</feature>
<dbReference type="GO" id="GO:0070034">
    <property type="term" value="F:telomerase RNA binding"/>
    <property type="evidence" value="ECO:0007669"/>
    <property type="project" value="TreeGrafter"/>
</dbReference>
<feature type="region of interest" description="Disordered" evidence="1">
    <location>
        <begin position="1015"/>
        <end position="1037"/>
    </location>
</feature>
<name>M2RJJ0_CERS8</name>
<reference evidence="3 4" key="1">
    <citation type="journal article" date="2012" name="Proc. Natl. Acad. Sci. U.S.A.">
        <title>Comparative genomics of Ceriporiopsis subvermispora and Phanerochaete chrysosporium provide insight into selective ligninolysis.</title>
        <authorList>
            <person name="Fernandez-Fueyo E."/>
            <person name="Ruiz-Duenas F.J."/>
            <person name="Ferreira P."/>
            <person name="Floudas D."/>
            <person name="Hibbett D.S."/>
            <person name="Canessa P."/>
            <person name="Larrondo L.F."/>
            <person name="James T.Y."/>
            <person name="Seelenfreund D."/>
            <person name="Lobos S."/>
            <person name="Polanco R."/>
            <person name="Tello M."/>
            <person name="Honda Y."/>
            <person name="Watanabe T."/>
            <person name="Watanabe T."/>
            <person name="Ryu J.S."/>
            <person name="Kubicek C.P."/>
            <person name="Schmoll M."/>
            <person name="Gaskell J."/>
            <person name="Hammel K.E."/>
            <person name="St John F.J."/>
            <person name="Vanden Wymelenberg A."/>
            <person name="Sabat G."/>
            <person name="Splinter BonDurant S."/>
            <person name="Syed K."/>
            <person name="Yadav J.S."/>
            <person name="Doddapaneni H."/>
            <person name="Subramanian V."/>
            <person name="Lavin J.L."/>
            <person name="Oguiza J.A."/>
            <person name="Perez G."/>
            <person name="Pisabarro A.G."/>
            <person name="Ramirez L."/>
            <person name="Santoyo F."/>
            <person name="Master E."/>
            <person name="Coutinho P.M."/>
            <person name="Henrissat B."/>
            <person name="Lombard V."/>
            <person name="Magnuson J.K."/>
            <person name="Kuees U."/>
            <person name="Hori C."/>
            <person name="Igarashi K."/>
            <person name="Samejima M."/>
            <person name="Held B.W."/>
            <person name="Barry K.W."/>
            <person name="LaButti K.M."/>
            <person name="Lapidus A."/>
            <person name="Lindquist E.A."/>
            <person name="Lucas S.M."/>
            <person name="Riley R."/>
            <person name="Salamov A.A."/>
            <person name="Hoffmeister D."/>
            <person name="Schwenk D."/>
            <person name="Hadar Y."/>
            <person name="Yarden O."/>
            <person name="de Vries R.P."/>
            <person name="Wiebenga A."/>
            <person name="Stenlid J."/>
            <person name="Eastwood D."/>
            <person name="Grigoriev I.V."/>
            <person name="Berka R.M."/>
            <person name="Blanchette R.A."/>
            <person name="Kersten P."/>
            <person name="Martinez A.T."/>
            <person name="Vicuna R."/>
            <person name="Cullen D."/>
        </authorList>
    </citation>
    <scope>NUCLEOTIDE SEQUENCE [LARGE SCALE GENOMIC DNA]</scope>
    <source>
        <strain evidence="3 4">B</strain>
    </source>
</reference>
<dbReference type="GO" id="GO:0000184">
    <property type="term" value="P:nuclear-transcribed mRNA catabolic process, nonsense-mediated decay"/>
    <property type="evidence" value="ECO:0007669"/>
    <property type="project" value="TreeGrafter"/>
</dbReference>
<evidence type="ECO:0000313" key="4">
    <source>
        <dbReference type="Proteomes" id="UP000016930"/>
    </source>
</evidence>
<feature type="compositionally biased region" description="Polar residues" evidence="1">
    <location>
        <begin position="132"/>
        <end position="147"/>
    </location>
</feature>
<proteinExistence type="predicted"/>
<dbReference type="SMART" id="SM00670">
    <property type="entry name" value="PINc"/>
    <property type="match status" value="1"/>
</dbReference>
<feature type="compositionally biased region" description="Low complexity" evidence="1">
    <location>
        <begin position="176"/>
        <end position="191"/>
    </location>
</feature>
<dbReference type="InterPro" id="IPR029060">
    <property type="entry name" value="PIN-like_dom_sf"/>
</dbReference>
<dbReference type="SUPFAM" id="SSF48452">
    <property type="entry name" value="TPR-like"/>
    <property type="match status" value="1"/>
</dbReference>
<evidence type="ECO:0000313" key="3">
    <source>
        <dbReference type="EMBL" id="EMD38637.1"/>
    </source>
</evidence>
<dbReference type="GO" id="GO:0042162">
    <property type="term" value="F:telomeric DNA binding"/>
    <property type="evidence" value="ECO:0007669"/>
    <property type="project" value="TreeGrafter"/>
</dbReference>
<dbReference type="InterPro" id="IPR018834">
    <property type="entry name" value="DNA/RNA-bd_Est1-type"/>
</dbReference>
<feature type="region of interest" description="Disordered" evidence="1">
    <location>
        <begin position="1"/>
        <end position="111"/>
    </location>
</feature>
<dbReference type="Pfam" id="PF13638">
    <property type="entry name" value="PIN_4"/>
    <property type="match status" value="1"/>
</dbReference>
<dbReference type="CDD" id="cd09880">
    <property type="entry name" value="PIN_Smg5-6-like"/>
    <property type="match status" value="1"/>
</dbReference>
<dbReference type="PANTHER" id="PTHR15696:SF0">
    <property type="entry name" value="TELOMERASE-BINDING PROTEIN EST1A"/>
    <property type="match status" value="1"/>
</dbReference>
<gene>
    <name evidence="3" type="ORF">CERSUDRAFT_64887</name>
</gene>
<feature type="domain" description="PIN" evidence="2">
    <location>
        <begin position="1048"/>
        <end position="1198"/>
    </location>
</feature>
<keyword evidence="4" id="KW-1185">Reference proteome</keyword>
<feature type="region of interest" description="Disordered" evidence="1">
    <location>
        <begin position="126"/>
        <end position="159"/>
    </location>
</feature>
<dbReference type="SUPFAM" id="SSF88723">
    <property type="entry name" value="PIN domain-like"/>
    <property type="match status" value="1"/>
</dbReference>
<dbReference type="Pfam" id="PF10373">
    <property type="entry name" value="EST1_DNA_bind"/>
    <property type="match status" value="1"/>
</dbReference>
<dbReference type="GO" id="GO:0004540">
    <property type="term" value="F:RNA nuclease activity"/>
    <property type="evidence" value="ECO:0007669"/>
    <property type="project" value="UniProtKB-ARBA"/>
</dbReference>